<feature type="transmembrane region" description="Helical" evidence="1">
    <location>
        <begin position="34"/>
        <end position="54"/>
    </location>
</feature>
<dbReference type="PANTHER" id="PTHR23028">
    <property type="entry name" value="ACETYLTRANSFERASE"/>
    <property type="match status" value="1"/>
</dbReference>
<name>A0A0G4HSB2_9ALVE</name>
<dbReference type="EMBL" id="CDMZ01003658">
    <property type="protein sequence ID" value="CEM47159.1"/>
    <property type="molecule type" value="Genomic_DNA"/>
</dbReference>
<keyword evidence="1" id="KW-0472">Membrane</keyword>
<keyword evidence="1" id="KW-0812">Transmembrane</keyword>
<dbReference type="InterPro" id="IPR002656">
    <property type="entry name" value="Acyl_transf_3_dom"/>
</dbReference>
<feature type="domain" description="Acyltransferase 3" evidence="2">
    <location>
        <begin position="8"/>
        <end position="220"/>
    </location>
</feature>
<dbReference type="AlphaFoldDB" id="A0A0G4HSB2"/>
<evidence type="ECO:0008006" key="5">
    <source>
        <dbReference type="Google" id="ProtNLM"/>
    </source>
</evidence>
<feature type="transmembrane region" description="Helical" evidence="1">
    <location>
        <begin position="441"/>
        <end position="461"/>
    </location>
</feature>
<organism evidence="4">
    <name type="scientific">Chromera velia CCMP2878</name>
    <dbReference type="NCBI Taxonomy" id="1169474"/>
    <lineage>
        <taxon>Eukaryota</taxon>
        <taxon>Sar</taxon>
        <taxon>Alveolata</taxon>
        <taxon>Colpodellida</taxon>
        <taxon>Chromeraceae</taxon>
        <taxon>Chromera</taxon>
    </lineage>
</organism>
<evidence type="ECO:0000313" key="4">
    <source>
        <dbReference type="EMBL" id="CEM47159.1"/>
    </source>
</evidence>
<evidence type="ECO:0000259" key="2">
    <source>
        <dbReference type="Pfam" id="PF01757"/>
    </source>
</evidence>
<protein>
    <recommendedName>
        <fullName evidence="5">Acyltransferase 3 domain-containing protein</fullName>
    </recommendedName>
</protein>
<feature type="transmembrane region" description="Helical" evidence="1">
    <location>
        <begin position="168"/>
        <end position="188"/>
    </location>
</feature>
<dbReference type="Pfam" id="PF01757">
    <property type="entry name" value="Acyl_transf_3"/>
    <property type="match status" value="1"/>
</dbReference>
<reference evidence="4" key="1">
    <citation type="submission" date="2014-11" db="EMBL/GenBank/DDBJ databases">
        <authorList>
            <person name="Otto D Thomas"/>
            <person name="Naeem Raeece"/>
        </authorList>
    </citation>
    <scope>NUCLEOTIDE SEQUENCE</scope>
</reference>
<dbReference type="SUPFAM" id="SSF52266">
    <property type="entry name" value="SGNH hydrolase"/>
    <property type="match status" value="1"/>
</dbReference>
<dbReference type="PANTHER" id="PTHR23028:SF53">
    <property type="entry name" value="ACYL_TRANSF_3 DOMAIN-CONTAINING PROTEIN"/>
    <property type="match status" value="1"/>
</dbReference>
<feature type="transmembrane region" description="Helical" evidence="1">
    <location>
        <begin position="331"/>
        <end position="348"/>
    </location>
</feature>
<dbReference type="VEuPathDB" id="CryptoDB:Cvel_8220"/>
<keyword evidence="1" id="KW-1133">Transmembrane helix</keyword>
<dbReference type="InterPro" id="IPR043968">
    <property type="entry name" value="SGNH"/>
</dbReference>
<proteinExistence type="predicted"/>
<dbReference type="GO" id="GO:0016020">
    <property type="term" value="C:membrane"/>
    <property type="evidence" value="ECO:0007669"/>
    <property type="project" value="TreeGrafter"/>
</dbReference>
<dbReference type="InterPro" id="IPR050879">
    <property type="entry name" value="Acyltransferase_3"/>
</dbReference>
<accession>A0A0G4HSB2</accession>
<evidence type="ECO:0000259" key="3">
    <source>
        <dbReference type="Pfam" id="PF19040"/>
    </source>
</evidence>
<feature type="transmembrane region" description="Helical" evidence="1">
    <location>
        <begin position="400"/>
        <end position="421"/>
    </location>
</feature>
<gene>
    <name evidence="4" type="ORF">Cvel_8220</name>
</gene>
<dbReference type="GO" id="GO:0000271">
    <property type="term" value="P:polysaccharide biosynthetic process"/>
    <property type="evidence" value="ECO:0007669"/>
    <property type="project" value="TreeGrafter"/>
</dbReference>
<feature type="transmembrane region" description="Helical" evidence="1">
    <location>
        <begin position="305"/>
        <end position="325"/>
    </location>
</feature>
<dbReference type="Pfam" id="PF19040">
    <property type="entry name" value="SGNH"/>
    <property type="match status" value="1"/>
</dbReference>
<dbReference type="GO" id="GO:0016747">
    <property type="term" value="F:acyltransferase activity, transferring groups other than amino-acyl groups"/>
    <property type="evidence" value="ECO:0007669"/>
    <property type="project" value="InterPro"/>
</dbReference>
<evidence type="ECO:0000256" key="1">
    <source>
        <dbReference type="SAM" id="Phobius"/>
    </source>
</evidence>
<feature type="domain" description="SGNH" evidence="3">
    <location>
        <begin position="606"/>
        <end position="828"/>
    </location>
</feature>
<sequence>MSNLKWNNQIQGLRGLAVLLVLLFHSDIPWFKGGFLGVDVFFVVSGYLVTLLIVRDVESGSFSLVAFYERRIRRLLPNATAVLIFTCLITYLTLSSEAAERLRSDVMAVSLLWANYHFYFSSLDYFNIIHNVLPSPLLHFWSLAVEEQFYLLHPVLLYLTLSSGSRRCAVACFTLLSVASFGAAAYSIQSGSRSLAFFSLHTRYWELGSGCLLALLSDTEEKEARPAANGRVFGKASCIGLEEGVAEGVQERRELKEGLEEEGGQGGSEDGEHADLVNQASTTGSEDEDIDTEPLSAGRQKAINWGMQVMSWVAVLMGILLPTALFSELTVFPGAAVILAVLGTLVLLRVSPSSSLGRLLAARFLTAVGDASYSLYIWHWPSIVMLISLTQSAQSGLDSVQKTVMKLIGMLAGVGLGLIAYSWVESPVRYSEVLKKRGRSLLLGVLLVGASVAVSQLGFIFPQRWGEGEKTQSGLEATVAMWKGWGNHTHSVAASSGVPLERSAFSNVSNLHPNVLPFSNNHSMETDWSLFPFGRTPTGAALLKQWHQHYVSHLSILSRDAIHDFAVAPEVLDRVAGKNSAWDAVSGETWHERLFGPCWTDLSIFPCLYGDPNGTSTAVYLGDSVAQWALPALHYASQKLHIRVESYASSQIGPWWAPRYREETVAAIDDQGAREFQEYTEREMSKVMEHLSHRSESERPDYVFLFHINNGDNFEGVEKALDLYRGVAKRQVFLFEPVNFCFAKNPTDCIGQNREHVATCTALQSVATYRSELKDFTVHAAEQMGIVPIDLLDLFCSDDRCPVIINNTLVSEDGCHPNPNFAEMYWPILAFKIATRLPES</sequence>
<feature type="transmembrane region" description="Helical" evidence="1">
    <location>
        <begin position="75"/>
        <end position="94"/>
    </location>
</feature>
<feature type="transmembrane region" description="Helical" evidence="1">
    <location>
        <begin position="12"/>
        <end position="28"/>
    </location>
</feature>